<evidence type="ECO:0000256" key="2">
    <source>
        <dbReference type="SAM" id="SignalP"/>
    </source>
</evidence>
<evidence type="ECO:0000313" key="3">
    <source>
        <dbReference type="EMBL" id="EEN42067.1"/>
    </source>
</evidence>
<dbReference type="AlphaFoldDB" id="C3ZZF8"/>
<organism>
    <name type="scientific">Branchiostoma floridae</name>
    <name type="common">Florida lancelet</name>
    <name type="synonym">Amphioxus</name>
    <dbReference type="NCBI Taxonomy" id="7739"/>
    <lineage>
        <taxon>Eukaryota</taxon>
        <taxon>Metazoa</taxon>
        <taxon>Chordata</taxon>
        <taxon>Cephalochordata</taxon>
        <taxon>Leptocardii</taxon>
        <taxon>Amphioxiformes</taxon>
        <taxon>Branchiostomatidae</taxon>
        <taxon>Branchiostoma</taxon>
    </lineage>
</organism>
<gene>
    <name evidence="3" type="ORF">BRAFLDRAFT_107288</name>
</gene>
<proteinExistence type="predicted"/>
<feature type="chain" id="PRO_5002937043" evidence="2">
    <location>
        <begin position="26"/>
        <end position="119"/>
    </location>
</feature>
<feature type="region of interest" description="Disordered" evidence="1">
    <location>
        <begin position="49"/>
        <end position="81"/>
    </location>
</feature>
<accession>C3ZZF8</accession>
<reference evidence="3" key="1">
    <citation type="journal article" date="2008" name="Nature">
        <title>The amphioxus genome and the evolution of the chordate karyotype.</title>
        <authorList>
            <consortium name="US DOE Joint Genome Institute (JGI-PGF)"/>
            <person name="Putnam N.H."/>
            <person name="Butts T."/>
            <person name="Ferrier D.E.K."/>
            <person name="Furlong R.F."/>
            <person name="Hellsten U."/>
            <person name="Kawashima T."/>
            <person name="Robinson-Rechavi M."/>
            <person name="Shoguchi E."/>
            <person name="Terry A."/>
            <person name="Yu J.-K."/>
            <person name="Benito-Gutierrez E.L."/>
            <person name="Dubchak I."/>
            <person name="Garcia-Fernandez J."/>
            <person name="Gibson-Brown J.J."/>
            <person name="Grigoriev I.V."/>
            <person name="Horton A.C."/>
            <person name="de Jong P.J."/>
            <person name="Jurka J."/>
            <person name="Kapitonov V.V."/>
            <person name="Kohara Y."/>
            <person name="Kuroki Y."/>
            <person name="Lindquist E."/>
            <person name="Lucas S."/>
            <person name="Osoegawa K."/>
            <person name="Pennacchio L.A."/>
            <person name="Salamov A.A."/>
            <person name="Satou Y."/>
            <person name="Sauka-Spengler T."/>
            <person name="Schmutz J."/>
            <person name="Shin-I T."/>
            <person name="Toyoda A."/>
            <person name="Bronner-Fraser M."/>
            <person name="Fujiyama A."/>
            <person name="Holland L.Z."/>
            <person name="Holland P.W.H."/>
            <person name="Satoh N."/>
            <person name="Rokhsar D.S."/>
        </authorList>
    </citation>
    <scope>NUCLEOTIDE SEQUENCE [LARGE SCALE GENOMIC DNA]</scope>
    <source>
        <strain evidence="3">S238N-H82</strain>
        <tissue evidence="3">Testes</tissue>
    </source>
</reference>
<sequence>MPNVAQLSLGLPALLHTLVTDMTAASRPIRHHRTCQTFAVPTSTNLPAPPIPQCPAHVSPAAPQHASAGGPSSGQRSQAILEPTLLRSEVAGNIGAVPSHVDLRTLNFIQTQKMPPSQY</sequence>
<feature type="signal peptide" evidence="2">
    <location>
        <begin position="1"/>
        <end position="25"/>
    </location>
</feature>
<protein>
    <submittedName>
        <fullName evidence="3">Uncharacterized protein</fullName>
    </submittedName>
</protein>
<keyword evidence="2" id="KW-0732">Signal</keyword>
<dbReference type="EMBL" id="GG666750">
    <property type="protein sequence ID" value="EEN42067.1"/>
    <property type="molecule type" value="Genomic_DNA"/>
</dbReference>
<name>C3ZZF8_BRAFL</name>
<evidence type="ECO:0000256" key="1">
    <source>
        <dbReference type="SAM" id="MobiDB-lite"/>
    </source>
</evidence>
<dbReference type="InParanoid" id="C3ZZF8"/>